<evidence type="ECO:0000313" key="9">
    <source>
        <dbReference type="Proteomes" id="UP000032180"/>
    </source>
</evidence>
<dbReference type="GO" id="GO:0030125">
    <property type="term" value="C:clathrin vesicle coat"/>
    <property type="evidence" value="ECO:0007669"/>
    <property type="project" value="TreeGrafter"/>
</dbReference>
<feature type="compositionally biased region" description="Polar residues" evidence="6">
    <location>
        <begin position="213"/>
        <end position="224"/>
    </location>
</feature>
<dbReference type="AlphaFoldDB" id="A0A0D9W8Y8"/>
<dbReference type="SMART" id="SM00273">
    <property type="entry name" value="ENTH"/>
    <property type="match status" value="1"/>
</dbReference>
<reference evidence="8 9" key="1">
    <citation type="submission" date="2012-08" db="EMBL/GenBank/DDBJ databases">
        <title>Oryza genome evolution.</title>
        <authorList>
            <person name="Wing R.A."/>
        </authorList>
    </citation>
    <scope>NUCLEOTIDE SEQUENCE</scope>
</reference>
<dbReference type="Proteomes" id="UP000032180">
    <property type="component" value="Chromosome 4"/>
</dbReference>
<evidence type="ECO:0000256" key="2">
    <source>
        <dbReference type="ARBA" id="ARBA00004555"/>
    </source>
</evidence>
<dbReference type="GO" id="GO:0006897">
    <property type="term" value="P:endocytosis"/>
    <property type="evidence" value="ECO:0007669"/>
    <property type="project" value="TreeGrafter"/>
</dbReference>
<evidence type="ECO:0000259" key="7">
    <source>
        <dbReference type="PROSITE" id="PS50942"/>
    </source>
</evidence>
<dbReference type="GO" id="GO:0005794">
    <property type="term" value="C:Golgi apparatus"/>
    <property type="evidence" value="ECO:0007669"/>
    <property type="project" value="UniProtKB-SubCell"/>
</dbReference>
<dbReference type="EnsemblPlants" id="LPERR04G19680.1">
    <property type="protein sequence ID" value="LPERR04G19680.1"/>
    <property type="gene ID" value="LPERR04G19680"/>
</dbReference>
<feature type="region of interest" description="Disordered" evidence="6">
    <location>
        <begin position="171"/>
        <end position="279"/>
    </location>
</feature>
<feature type="compositionally biased region" description="Low complexity" evidence="6">
    <location>
        <begin position="362"/>
        <end position="376"/>
    </location>
</feature>
<sequence length="603" mass="64443">MDFVKVFDQAVREIKREVNLKVLKVPELEQKVLDATSDEPWGPHGTALSELSHATKKFSECQMVMGVLWTRLSERGPKWRHVYKALTIIEYLIANGSERAVDDILDHYSKISVLSSFEYVEPNGKDAGINVRKKVETILGIINDKEKIKSVREKAASNRDKYVGLSSTGMTYKSSSSSFGSSYSSGERYGSFSGTREDDSFGDSYRDKEPVKSSPSYTGSQKSGSRIRKDVNRRYEDAYSHSSLKSSSNTNSKEDDFDDFDPRGSSSNGAANPNTSGVDLFAPNLLDDFIDVPAPATATPETNNSADPQVDLFADADFQSATPSTETAAHSDVQDNVDLFVEQPAFTAAFPPQTGFIPPPSSGTSSETNTSTSKNTIPEPFDPFGAIPINRFDGSDPFGAFNSNVGSSSIPAPPPTKSSVGSISTPSQNPQAASDFGGFVSSTVEAAAKDPFDFSSSNLGKTPLADPKTDASDFGAFVSHSDEAAKDPFDLSSSTNSGRANLTPPAAPKSDTKKENFQVKSGIWADSLSRGLIDLNITGPKKVNLADVGIVGGLDDLSDDKAPPSWTMGAAGSSLGMSGIPSSTQSGGIESLANYNKYQFGFK</sequence>
<reference evidence="8" key="3">
    <citation type="submission" date="2015-04" db="UniProtKB">
        <authorList>
            <consortium name="EnsemblPlants"/>
        </authorList>
    </citation>
    <scope>IDENTIFICATION</scope>
</reference>
<feature type="region of interest" description="Disordered" evidence="6">
    <location>
        <begin position="403"/>
        <end position="436"/>
    </location>
</feature>
<proteinExistence type="inferred from homology"/>
<dbReference type="eggNOG" id="KOG2056">
    <property type="taxonomic scope" value="Eukaryota"/>
</dbReference>
<keyword evidence="5" id="KW-0968">Cytoplasmic vesicle</keyword>
<feature type="compositionally biased region" description="Basic and acidic residues" evidence="6">
    <location>
        <begin position="195"/>
        <end position="211"/>
    </location>
</feature>
<dbReference type="Pfam" id="PF01417">
    <property type="entry name" value="ENTH"/>
    <property type="match status" value="1"/>
</dbReference>
<accession>A0A0D9W8Y8</accession>
<keyword evidence="9" id="KW-1185">Reference proteome</keyword>
<dbReference type="HOGENOM" id="CLU_037572_0_0_1"/>
<dbReference type="SUPFAM" id="SSF48464">
    <property type="entry name" value="ENTH/VHS domain"/>
    <property type="match status" value="1"/>
</dbReference>
<dbReference type="InterPro" id="IPR008942">
    <property type="entry name" value="ENTH_VHS"/>
</dbReference>
<evidence type="ECO:0000256" key="5">
    <source>
        <dbReference type="ARBA" id="ARBA00023329"/>
    </source>
</evidence>
<feature type="compositionally biased region" description="Polar residues" evidence="6">
    <location>
        <begin position="264"/>
        <end position="277"/>
    </location>
</feature>
<feature type="region of interest" description="Disordered" evidence="6">
    <location>
        <begin position="350"/>
        <end position="387"/>
    </location>
</feature>
<dbReference type="STRING" id="77586.A0A0D9W8Y8"/>
<evidence type="ECO:0000313" key="8">
    <source>
        <dbReference type="EnsemblPlants" id="LPERR04G19680.1"/>
    </source>
</evidence>
<name>A0A0D9W8Y8_9ORYZ</name>
<dbReference type="PANTHER" id="PTHR12276:SF45">
    <property type="entry name" value="CLATHRIN INTERACTOR 1"/>
    <property type="match status" value="1"/>
</dbReference>
<evidence type="ECO:0000256" key="4">
    <source>
        <dbReference type="ARBA" id="ARBA00023034"/>
    </source>
</evidence>
<feature type="compositionally biased region" description="Low complexity" evidence="6">
    <location>
        <begin position="171"/>
        <end position="194"/>
    </location>
</feature>
<dbReference type="Gramene" id="LPERR04G19680.1">
    <property type="protein sequence ID" value="LPERR04G19680.1"/>
    <property type="gene ID" value="LPERR04G19680"/>
</dbReference>
<dbReference type="GO" id="GO:0005543">
    <property type="term" value="F:phospholipid binding"/>
    <property type="evidence" value="ECO:0007669"/>
    <property type="project" value="TreeGrafter"/>
</dbReference>
<dbReference type="GO" id="GO:0005886">
    <property type="term" value="C:plasma membrane"/>
    <property type="evidence" value="ECO:0007669"/>
    <property type="project" value="TreeGrafter"/>
</dbReference>
<feature type="domain" description="ENTH" evidence="7">
    <location>
        <begin position="20"/>
        <end position="152"/>
    </location>
</feature>
<dbReference type="GO" id="GO:0030276">
    <property type="term" value="F:clathrin binding"/>
    <property type="evidence" value="ECO:0007669"/>
    <property type="project" value="TreeGrafter"/>
</dbReference>
<feature type="compositionally biased region" description="Polar residues" evidence="6">
    <location>
        <begin position="417"/>
        <end position="432"/>
    </location>
</feature>
<keyword evidence="4" id="KW-0333">Golgi apparatus</keyword>
<comment type="similarity">
    <text evidence="3">Belongs to the epsin family.</text>
</comment>
<feature type="compositionally biased region" description="Basic and acidic residues" evidence="6">
    <location>
        <begin position="227"/>
        <end position="239"/>
    </location>
</feature>
<dbReference type="FunFam" id="1.25.40.90:FF:000006">
    <property type="entry name" value="Clathrin interactor 1"/>
    <property type="match status" value="1"/>
</dbReference>
<dbReference type="GO" id="GO:0005768">
    <property type="term" value="C:endosome"/>
    <property type="evidence" value="ECO:0007669"/>
    <property type="project" value="TreeGrafter"/>
</dbReference>
<protein>
    <recommendedName>
        <fullName evidence="7">ENTH domain-containing protein</fullName>
    </recommendedName>
</protein>
<evidence type="ECO:0000256" key="1">
    <source>
        <dbReference type="ARBA" id="ARBA00004132"/>
    </source>
</evidence>
<organism evidence="8 9">
    <name type="scientific">Leersia perrieri</name>
    <dbReference type="NCBI Taxonomy" id="77586"/>
    <lineage>
        <taxon>Eukaryota</taxon>
        <taxon>Viridiplantae</taxon>
        <taxon>Streptophyta</taxon>
        <taxon>Embryophyta</taxon>
        <taxon>Tracheophyta</taxon>
        <taxon>Spermatophyta</taxon>
        <taxon>Magnoliopsida</taxon>
        <taxon>Liliopsida</taxon>
        <taxon>Poales</taxon>
        <taxon>Poaceae</taxon>
        <taxon>BOP clade</taxon>
        <taxon>Oryzoideae</taxon>
        <taxon>Oryzeae</taxon>
        <taxon>Oryzinae</taxon>
        <taxon>Leersia</taxon>
    </lineage>
</organism>
<dbReference type="PROSITE" id="PS50942">
    <property type="entry name" value="ENTH"/>
    <property type="match status" value="1"/>
</dbReference>
<evidence type="ECO:0000256" key="6">
    <source>
        <dbReference type="SAM" id="MobiDB-lite"/>
    </source>
</evidence>
<evidence type="ECO:0000256" key="3">
    <source>
        <dbReference type="ARBA" id="ARBA00010130"/>
    </source>
</evidence>
<reference evidence="9" key="2">
    <citation type="submission" date="2013-12" db="EMBL/GenBank/DDBJ databases">
        <authorList>
            <person name="Yu Y."/>
            <person name="Lee S."/>
            <person name="de Baynast K."/>
            <person name="Wissotski M."/>
            <person name="Liu L."/>
            <person name="Talag J."/>
            <person name="Goicoechea J."/>
            <person name="Angelova A."/>
            <person name="Jetty R."/>
            <person name="Kudrna D."/>
            <person name="Golser W."/>
            <person name="Rivera L."/>
            <person name="Zhang J."/>
            <person name="Wing R."/>
        </authorList>
    </citation>
    <scope>NUCLEOTIDE SEQUENCE</scope>
</reference>
<feature type="region of interest" description="Disordered" evidence="6">
    <location>
        <begin position="485"/>
        <end position="515"/>
    </location>
</feature>
<feature type="compositionally biased region" description="Polar residues" evidence="6">
    <location>
        <begin position="491"/>
        <end position="500"/>
    </location>
</feature>
<dbReference type="CDD" id="cd03571">
    <property type="entry name" value="ENTH"/>
    <property type="match status" value="1"/>
</dbReference>
<dbReference type="PANTHER" id="PTHR12276">
    <property type="entry name" value="EPSIN/ENT-RELATED"/>
    <property type="match status" value="1"/>
</dbReference>
<feature type="compositionally biased region" description="Low complexity" evidence="6">
    <location>
        <begin position="240"/>
        <end position="251"/>
    </location>
</feature>
<dbReference type="Gene3D" id="1.25.40.90">
    <property type="match status" value="1"/>
</dbReference>
<dbReference type="InterPro" id="IPR013809">
    <property type="entry name" value="ENTH"/>
</dbReference>
<comment type="subcellular location">
    <subcellularLocation>
        <location evidence="1">Cytoplasmic vesicle</location>
        <location evidence="1">Clathrin-coated vesicle</location>
    </subcellularLocation>
    <subcellularLocation>
        <location evidence="2">Golgi apparatus</location>
    </subcellularLocation>
</comment>